<protein>
    <submittedName>
        <fullName evidence="2">Uncharacterized protein</fullName>
    </submittedName>
</protein>
<dbReference type="EMBL" id="BONQ01000003">
    <property type="protein sequence ID" value="GIG42030.1"/>
    <property type="molecule type" value="Genomic_DNA"/>
</dbReference>
<gene>
    <name evidence="2" type="ORF">Dsi01nite_000710</name>
</gene>
<evidence type="ECO:0000256" key="1">
    <source>
        <dbReference type="SAM" id="MobiDB-lite"/>
    </source>
</evidence>
<proteinExistence type="predicted"/>
<evidence type="ECO:0000313" key="3">
    <source>
        <dbReference type="Proteomes" id="UP000660611"/>
    </source>
</evidence>
<dbReference type="InterPro" id="IPR015943">
    <property type="entry name" value="WD40/YVTN_repeat-like_dom_sf"/>
</dbReference>
<dbReference type="InterPro" id="IPR011047">
    <property type="entry name" value="Quinoprotein_ADH-like_sf"/>
</dbReference>
<evidence type="ECO:0000313" key="2">
    <source>
        <dbReference type="EMBL" id="GIG42030.1"/>
    </source>
</evidence>
<dbReference type="AlphaFoldDB" id="A0A919PC45"/>
<name>A0A919PC45_9ACTN</name>
<organism evidence="2 3">
    <name type="scientific">Dactylosporangium siamense</name>
    <dbReference type="NCBI Taxonomy" id="685454"/>
    <lineage>
        <taxon>Bacteria</taxon>
        <taxon>Bacillati</taxon>
        <taxon>Actinomycetota</taxon>
        <taxon>Actinomycetes</taxon>
        <taxon>Micromonosporales</taxon>
        <taxon>Micromonosporaceae</taxon>
        <taxon>Dactylosporangium</taxon>
    </lineage>
</organism>
<comment type="caution">
    <text evidence="2">The sequence shown here is derived from an EMBL/GenBank/DDBJ whole genome shotgun (WGS) entry which is preliminary data.</text>
</comment>
<reference evidence="2" key="1">
    <citation type="submission" date="2021-01" db="EMBL/GenBank/DDBJ databases">
        <title>Whole genome shotgun sequence of Dactylosporangium siamense NBRC 106093.</title>
        <authorList>
            <person name="Komaki H."/>
            <person name="Tamura T."/>
        </authorList>
    </citation>
    <scope>NUCLEOTIDE SEQUENCE</scope>
    <source>
        <strain evidence="2">NBRC 106093</strain>
    </source>
</reference>
<dbReference type="Proteomes" id="UP000660611">
    <property type="component" value="Unassembled WGS sequence"/>
</dbReference>
<dbReference type="SUPFAM" id="SSF50998">
    <property type="entry name" value="Quinoprotein alcohol dehydrogenase-like"/>
    <property type="match status" value="1"/>
</dbReference>
<keyword evidence="3" id="KW-1185">Reference proteome</keyword>
<dbReference type="RefSeq" id="WP_203843924.1">
    <property type="nucleotide sequence ID" value="NZ_BAAAVW010000003.1"/>
</dbReference>
<dbReference type="Gene3D" id="2.130.10.10">
    <property type="entry name" value="YVTN repeat-like/Quinoprotein amine dehydrogenase"/>
    <property type="match status" value="1"/>
</dbReference>
<sequence>MAGASAGVVETATPAPVTDLAPVTVAGAARWLLLLGDGGIGRWDVASGSFEQVAASSVPAENGETGSDERPPRPRLHASADGRFAAVVTDYGRHGQVLDLRTGEVTMTLDNAYGEEWTVPFALAFLSHAGRTVMVHRTEWNRLDVSDPATGELLTPRDLTGHHLDYFHGALHVSPDGERILDDGWVWHPFGAPTVWSVPRWLTHNVWESEDAALPTCDRDYYWDCAMTWIDGTRLAIGGLGNHVDAILPGARVFEVSGAAAVEVATIPGPAGRFFSDGGSLFSTDAGGLHRWDPAGGERLGTVPGITPTHHHRAGGVFLELRGDTVLTWAQAVTTT</sequence>
<feature type="region of interest" description="Disordered" evidence="1">
    <location>
        <begin position="54"/>
        <end position="79"/>
    </location>
</feature>
<accession>A0A919PC45</accession>